<dbReference type="InterPro" id="IPR007213">
    <property type="entry name" value="Ppm1/Ppm2/Tcmp"/>
</dbReference>
<dbReference type="Gene3D" id="3.40.50.150">
    <property type="entry name" value="Vaccinia Virus protein VP39"/>
    <property type="match status" value="1"/>
</dbReference>
<evidence type="ECO:0000313" key="4">
    <source>
        <dbReference type="Proteomes" id="UP000184452"/>
    </source>
</evidence>
<dbReference type="PANTHER" id="PTHR43619:SF2">
    <property type="entry name" value="S-ADENOSYL-L-METHIONINE-DEPENDENT METHYLTRANSFERASES SUPERFAMILY PROTEIN"/>
    <property type="match status" value="1"/>
</dbReference>
<dbReference type="PANTHER" id="PTHR43619">
    <property type="entry name" value="S-ADENOSYL-L-METHIONINE-DEPENDENT METHYLTRANSFERASE YKTD-RELATED"/>
    <property type="match status" value="1"/>
</dbReference>
<dbReference type="GO" id="GO:0032259">
    <property type="term" value="P:methylation"/>
    <property type="evidence" value="ECO:0007669"/>
    <property type="project" value="UniProtKB-KW"/>
</dbReference>
<dbReference type="GO" id="GO:0008168">
    <property type="term" value="F:methyltransferase activity"/>
    <property type="evidence" value="ECO:0007669"/>
    <property type="project" value="UniProtKB-KW"/>
</dbReference>
<keyword evidence="2 3" id="KW-0808">Transferase</keyword>
<keyword evidence="4" id="KW-1185">Reference proteome</keyword>
<dbReference type="AlphaFoldDB" id="A0A1M6BB81"/>
<keyword evidence="1 3" id="KW-0489">Methyltransferase</keyword>
<dbReference type="InterPro" id="IPR029063">
    <property type="entry name" value="SAM-dependent_MTases_sf"/>
</dbReference>
<proteinExistence type="predicted"/>
<reference evidence="3 4" key="1">
    <citation type="submission" date="2016-11" db="EMBL/GenBank/DDBJ databases">
        <authorList>
            <person name="Jaros S."/>
            <person name="Januszkiewicz K."/>
            <person name="Wedrychowicz H."/>
        </authorList>
    </citation>
    <scope>NUCLEOTIDE SEQUENCE [LARGE SCALE GENOMIC DNA]</scope>
    <source>
        <strain evidence="3 4">CGMCC 4.5723</strain>
    </source>
</reference>
<dbReference type="SUPFAM" id="SSF53335">
    <property type="entry name" value="S-adenosyl-L-methionine-dependent methyltransferases"/>
    <property type="match status" value="1"/>
</dbReference>
<evidence type="ECO:0000256" key="2">
    <source>
        <dbReference type="ARBA" id="ARBA00022679"/>
    </source>
</evidence>
<evidence type="ECO:0000256" key="1">
    <source>
        <dbReference type="ARBA" id="ARBA00022603"/>
    </source>
</evidence>
<dbReference type="Pfam" id="PF04072">
    <property type="entry name" value="LCM"/>
    <property type="match status" value="1"/>
</dbReference>
<name>A0A1M6BB81_9ACTN</name>
<organism evidence="3 4">
    <name type="scientific">Nocardiopsis flavescens</name>
    <dbReference type="NCBI Taxonomy" id="758803"/>
    <lineage>
        <taxon>Bacteria</taxon>
        <taxon>Bacillati</taxon>
        <taxon>Actinomycetota</taxon>
        <taxon>Actinomycetes</taxon>
        <taxon>Streptosporangiales</taxon>
        <taxon>Nocardiopsidaceae</taxon>
        <taxon>Nocardiopsis</taxon>
    </lineage>
</organism>
<dbReference type="Proteomes" id="UP000184452">
    <property type="component" value="Unassembled WGS sequence"/>
</dbReference>
<gene>
    <name evidence="3" type="ORF">SAMN05421803_101284</name>
</gene>
<dbReference type="RefSeq" id="WP_073374088.1">
    <property type="nucleotide sequence ID" value="NZ_FQZK01000001.1"/>
</dbReference>
<evidence type="ECO:0000313" key="3">
    <source>
        <dbReference type="EMBL" id="SHI45989.1"/>
    </source>
</evidence>
<accession>A0A1M6BB81</accession>
<dbReference type="EMBL" id="FQZK01000001">
    <property type="protein sequence ID" value="SHI45989.1"/>
    <property type="molecule type" value="Genomic_DNA"/>
</dbReference>
<sequence length="275" mass="29933">MGAVRRVGLGRVETTLLWPLHHKVLDFRNREPVLGDVWAVDVLDHLEVDRRDVRGTSGDRYLTLLRAAWIDARVRAWVAAHPEGTVVHPGCGLDARALRVGVPGRGLWVDLDLPEVVALRRGLLPEPRGYRLVAGSVTDPAWWGRVPAGAPVLVVAEGLFEYLGAAGVRGVLERVASRFTGGGEVVFDVVAPWVGRAGRAAGWPMHGLGDVRLPERWCPGLELVEAYSVVGDFGSVPERPLRVLYRVLSVWPGGRDAMRVLRFRLRGRAGAGPGG</sequence>
<protein>
    <submittedName>
        <fullName evidence="3">O-Methyltransferase involved in polyketide biosynthesis</fullName>
    </submittedName>
</protein>
<dbReference type="OrthoDB" id="9800233at2"/>